<dbReference type="Pfam" id="PF01370">
    <property type="entry name" value="Epimerase"/>
    <property type="match status" value="1"/>
</dbReference>
<keyword evidence="1" id="KW-0560">Oxidoreductase</keyword>
<dbReference type="GO" id="GO:0016616">
    <property type="term" value="F:oxidoreductase activity, acting on the CH-OH group of donors, NAD or NADP as acceptor"/>
    <property type="evidence" value="ECO:0007669"/>
    <property type="project" value="TreeGrafter"/>
</dbReference>
<accession>A0A8J9S9Z5</accession>
<dbReference type="InterPro" id="IPR036291">
    <property type="entry name" value="NAD(P)-bd_dom_sf"/>
</dbReference>
<feature type="domain" description="NAD-dependent epimerase/dehydratase" evidence="2">
    <location>
        <begin position="15"/>
        <end position="257"/>
    </location>
</feature>
<name>A0A8J9S9Z5_PHATR</name>
<evidence type="ECO:0000313" key="3">
    <source>
        <dbReference type="EMBL" id="CAG9286570.1"/>
    </source>
</evidence>
<dbReference type="AlphaFoldDB" id="A0A8J9S9Z5"/>
<dbReference type="PANTHER" id="PTHR10366:SF812">
    <property type="entry name" value="VPS9 DOMAIN-CONTAINING PROTEIN"/>
    <property type="match status" value="1"/>
</dbReference>
<evidence type="ECO:0000256" key="1">
    <source>
        <dbReference type="ARBA" id="ARBA00023002"/>
    </source>
</evidence>
<organism evidence="3">
    <name type="scientific">Phaeodactylum tricornutum</name>
    <name type="common">Diatom</name>
    <dbReference type="NCBI Taxonomy" id="2850"/>
    <lineage>
        <taxon>Eukaryota</taxon>
        <taxon>Sar</taxon>
        <taxon>Stramenopiles</taxon>
        <taxon>Ochrophyta</taxon>
        <taxon>Bacillariophyta</taxon>
        <taxon>Bacillariophyceae</taxon>
        <taxon>Bacillariophycidae</taxon>
        <taxon>Naviculales</taxon>
        <taxon>Phaeodactylaceae</taxon>
        <taxon>Phaeodactylum</taxon>
    </lineage>
</organism>
<gene>
    <name evidence="3" type="ORF">PTTT1_LOCUS32753</name>
</gene>
<protein>
    <recommendedName>
        <fullName evidence="2">NAD-dependent epimerase/dehydratase domain-containing protein</fullName>
    </recommendedName>
</protein>
<dbReference type="SUPFAM" id="SSF51735">
    <property type="entry name" value="NAD(P)-binding Rossmann-fold domains"/>
    <property type="match status" value="1"/>
</dbReference>
<dbReference type="PANTHER" id="PTHR10366">
    <property type="entry name" value="NAD DEPENDENT EPIMERASE/DEHYDRATASE"/>
    <property type="match status" value="1"/>
</dbReference>
<dbReference type="FunFam" id="3.40.50.720:FF:000336">
    <property type="entry name" value="Aldehyde reductase"/>
    <property type="match status" value="1"/>
</dbReference>
<proteinExistence type="predicted"/>
<dbReference type="InterPro" id="IPR050425">
    <property type="entry name" value="NAD(P)_dehydrat-like"/>
</dbReference>
<evidence type="ECO:0000259" key="2">
    <source>
        <dbReference type="Pfam" id="PF01370"/>
    </source>
</evidence>
<dbReference type="EMBL" id="OU594964">
    <property type="protein sequence ID" value="CAG9286570.1"/>
    <property type="molecule type" value="Genomic_DNA"/>
</dbReference>
<dbReference type="Gene3D" id="3.40.50.720">
    <property type="entry name" value="NAD(P)-binding Rossmann-like Domain"/>
    <property type="match status" value="1"/>
</dbReference>
<reference evidence="3" key="1">
    <citation type="submission" date="2022-02" db="EMBL/GenBank/DDBJ databases">
        <authorList>
            <person name="Giguere J D."/>
        </authorList>
    </citation>
    <scope>NUCLEOTIDE SEQUENCE</scope>
    <source>
        <strain evidence="3">CCAP 1055/1</strain>
    </source>
</reference>
<dbReference type="Proteomes" id="UP000836788">
    <property type="component" value="Chromosome 23"/>
</dbReference>
<dbReference type="InterPro" id="IPR001509">
    <property type="entry name" value="Epimerase_deHydtase"/>
</dbReference>
<sequence length="358" mass="39128">MPCTKPFNIDTSQPVLVTGATGYVAGVLIQQLLEAGVTVHATVRDPSQTERVQYLQDLADQSGSGTIRFFRGDLLQEDSFDEGMKGCGIVFHTASPFQLDYKDAYHDLVQPAVRGTQIVLHSASRTPSVKRVVLTSSCAAIYTDISECDAVNNKSLNEETWNRTASLDYQPYSLSKTLAEQKAWEIAGSQTAWKLVTINPSLVFGPGVKYHESSTSFSLMKQLGDGSMPLCPNMGMGMVDVRDVAAAHIAAAYLPEASGRHVLSGHNSSLLAMARLLSPKFPDYPVPTRAVPKPLLWLLAPYLPGGMSRRYVWNNINVEASFDHTKSVSQLGIQYRPLDETGADMFQQLVDLGVLTKK</sequence>